<name>A0AAD3CY86_9STRA</name>
<gene>
    <name evidence="3" type="ORF">CTEN210_10714</name>
</gene>
<feature type="domain" description="COG complex component COG2 C-terminal" evidence="2">
    <location>
        <begin position="476"/>
        <end position="807"/>
    </location>
</feature>
<dbReference type="GO" id="GO:0015031">
    <property type="term" value="P:protein transport"/>
    <property type="evidence" value="ECO:0007669"/>
    <property type="project" value="InterPro"/>
</dbReference>
<dbReference type="PANTHER" id="PTHR12961">
    <property type="entry name" value="CONSERVED OLIGOMERIC GOLGI COMPLEX COMPONENT 2"/>
    <property type="match status" value="1"/>
</dbReference>
<protein>
    <recommendedName>
        <fullName evidence="2">COG complex component COG2 C-terminal domain-containing protein</fullName>
    </recommendedName>
</protein>
<comment type="caution">
    <text evidence="3">The sequence shown here is derived from an EMBL/GenBank/DDBJ whole genome shotgun (WGS) entry which is preliminary data.</text>
</comment>
<evidence type="ECO:0000313" key="3">
    <source>
        <dbReference type="EMBL" id="GFH54238.1"/>
    </source>
</evidence>
<evidence type="ECO:0000259" key="2">
    <source>
        <dbReference type="Pfam" id="PF12022"/>
    </source>
</evidence>
<dbReference type="GO" id="GO:0007030">
    <property type="term" value="P:Golgi organization"/>
    <property type="evidence" value="ECO:0007669"/>
    <property type="project" value="InterPro"/>
</dbReference>
<reference evidence="3 4" key="1">
    <citation type="journal article" date="2021" name="Sci. Rep.">
        <title>The genome of the diatom Chaetoceros tenuissimus carries an ancient integrated fragment of an extant virus.</title>
        <authorList>
            <person name="Hongo Y."/>
            <person name="Kimura K."/>
            <person name="Takaki Y."/>
            <person name="Yoshida Y."/>
            <person name="Baba S."/>
            <person name="Kobayashi G."/>
            <person name="Nagasaki K."/>
            <person name="Hano T."/>
            <person name="Tomaru Y."/>
        </authorList>
    </citation>
    <scope>NUCLEOTIDE SEQUENCE [LARGE SCALE GENOMIC DNA]</scope>
    <source>
        <strain evidence="3 4">NIES-3715</strain>
    </source>
</reference>
<evidence type="ECO:0000256" key="1">
    <source>
        <dbReference type="SAM" id="Coils"/>
    </source>
</evidence>
<dbReference type="GO" id="GO:0006891">
    <property type="term" value="P:intra-Golgi vesicle-mediated transport"/>
    <property type="evidence" value="ECO:0007669"/>
    <property type="project" value="TreeGrafter"/>
</dbReference>
<dbReference type="GO" id="GO:0017119">
    <property type="term" value="C:Golgi transport complex"/>
    <property type="evidence" value="ECO:0007669"/>
    <property type="project" value="TreeGrafter"/>
</dbReference>
<proteinExistence type="predicted"/>
<dbReference type="EMBL" id="BLLK01000047">
    <property type="protein sequence ID" value="GFH54238.1"/>
    <property type="molecule type" value="Genomic_DNA"/>
</dbReference>
<dbReference type="InterPro" id="IPR024603">
    <property type="entry name" value="COG_complex_COG2_C"/>
</dbReference>
<accession>A0AAD3CY86</accession>
<evidence type="ECO:0000313" key="4">
    <source>
        <dbReference type="Proteomes" id="UP001054902"/>
    </source>
</evidence>
<dbReference type="InterPro" id="IPR009316">
    <property type="entry name" value="COG2"/>
</dbReference>
<dbReference type="GO" id="GO:0016020">
    <property type="term" value="C:membrane"/>
    <property type="evidence" value="ECO:0007669"/>
    <property type="project" value="InterPro"/>
</dbReference>
<keyword evidence="4" id="KW-1185">Reference proteome</keyword>
<organism evidence="3 4">
    <name type="scientific">Chaetoceros tenuissimus</name>
    <dbReference type="NCBI Taxonomy" id="426638"/>
    <lineage>
        <taxon>Eukaryota</taxon>
        <taxon>Sar</taxon>
        <taxon>Stramenopiles</taxon>
        <taxon>Ochrophyta</taxon>
        <taxon>Bacillariophyta</taxon>
        <taxon>Coscinodiscophyceae</taxon>
        <taxon>Chaetocerotophycidae</taxon>
        <taxon>Chaetocerotales</taxon>
        <taxon>Chaetocerotaceae</taxon>
        <taxon>Chaetoceros</taxon>
    </lineage>
</organism>
<feature type="coiled-coil region" evidence="1">
    <location>
        <begin position="760"/>
        <end position="787"/>
    </location>
</feature>
<dbReference type="Proteomes" id="UP001054902">
    <property type="component" value="Unassembled WGS sequence"/>
</dbReference>
<keyword evidence="1" id="KW-0175">Coiled coil</keyword>
<sequence>MNRIDEGKVEAGDANTDVLSSETWASSLSSLSTPLLNSKLSSLRTQSQTLSSNLTARLASSPSGQSLLHIGPSLSTLPPDLHMLMDSLKPMLNDVHEYQQMNQNELIRIVTAGKLIQREIRRAKVAKDCAGILKDFGAVEHILSEISNVSDDKDIELYQMASLERAAHTALMLTQSLQASSNQITETLHSGPKSQGNTILSMDTPLPQDTERAQFIMKLAPRIRALEKKVNDSINFHLERALNTRMEAVDSVDSKTKVNPSTNELLILGHIFRSFALMGRGMDAEAIFARVAIMPIVRKQVSIGKLDEGGSRGECAGLNALLQEIVSGIQLIWSEVLHMVEGMFSFDDVDEADDDKKPLIEIDLITAGVWVPIVTALMTDPAIKSAIFSPGIATIFQRNYRTMDTFLSNLTSSLLGPSNEIQNLNQSMESMSFGDTLDEDCKALMALYYQPEVDQTVIKAAQHRIYTHSLTVDYSKKWNLPIYYQLRFGEVCSRLEEAIQGVIRDGWEADVFTGDEVLKKTLSEKYVFETPFFMEVFDILTWMWSDEVLLKPLTHRFLRGTIQLIGRLISFINEGLEGKILFGVSEEEELQTENGDTLPTAKRMMMNSSYKWCDRIQDVATVSWELTVLSNYIITEHIQNIAARVCPSNACDTDLGTSFETSELISEIMTDASNEITPAINNIWNGIVVKIMINKCSTPLSAVKGVAATYRMTNRPPPTQPSPFVNTILRPLKEFDAKFSSRTPSHIGTLWKRNIISTVSEKYSKSVAELLETVQKTEEALKNRKTRRTMAGGMSDGEKVRLQLYLDQKAYVESVQDCDIDPSTVDGINHLISLTKSAEELYSN</sequence>
<dbReference type="AlphaFoldDB" id="A0AAD3CY86"/>
<dbReference type="Pfam" id="PF12022">
    <property type="entry name" value="COG2_C"/>
    <property type="match status" value="1"/>
</dbReference>
<dbReference type="PANTHER" id="PTHR12961:SF0">
    <property type="entry name" value="CONSERVED OLIGOMERIC GOLGI COMPLEX SUBUNIT 2"/>
    <property type="match status" value="1"/>
</dbReference>